<dbReference type="InterPro" id="IPR002350">
    <property type="entry name" value="Kazal_dom"/>
</dbReference>
<proteinExistence type="predicted"/>
<dbReference type="SUPFAM" id="SSF100895">
    <property type="entry name" value="Kazal-type serine protease inhibitors"/>
    <property type="match status" value="1"/>
</dbReference>
<dbReference type="EMBL" id="OB678722">
    <property type="protein sequence ID" value="CAD7236390.1"/>
    <property type="molecule type" value="Genomic_DNA"/>
</dbReference>
<name>A0A7R8WT65_9CRUS</name>
<dbReference type="Gene3D" id="3.30.60.30">
    <property type="match status" value="1"/>
</dbReference>
<dbReference type="OrthoDB" id="5988724at2759"/>
<accession>A0A7R8WT65</accession>
<sequence length="81" mass="9110">MRIFFVCLFVSGIGLMLTDDALGFGIPLGRFGWPSCPMACTREYDPYCGSDGRTYGNMCLFKNAVRCEGKRGLRIRKRGRC</sequence>
<dbReference type="PROSITE" id="PS51465">
    <property type="entry name" value="KAZAL_2"/>
    <property type="match status" value="1"/>
</dbReference>
<dbReference type="CDD" id="cd00104">
    <property type="entry name" value="KAZAL_FS"/>
    <property type="match status" value="1"/>
</dbReference>
<organism evidence="1">
    <name type="scientific">Cyprideis torosa</name>
    <dbReference type="NCBI Taxonomy" id="163714"/>
    <lineage>
        <taxon>Eukaryota</taxon>
        <taxon>Metazoa</taxon>
        <taxon>Ecdysozoa</taxon>
        <taxon>Arthropoda</taxon>
        <taxon>Crustacea</taxon>
        <taxon>Oligostraca</taxon>
        <taxon>Ostracoda</taxon>
        <taxon>Podocopa</taxon>
        <taxon>Podocopida</taxon>
        <taxon>Cytherocopina</taxon>
        <taxon>Cytheroidea</taxon>
        <taxon>Cytherideidae</taxon>
        <taxon>Cyprideis</taxon>
    </lineage>
</organism>
<protein>
    <submittedName>
        <fullName evidence="1">Uncharacterized protein</fullName>
    </submittedName>
</protein>
<reference evidence="1" key="1">
    <citation type="submission" date="2020-11" db="EMBL/GenBank/DDBJ databases">
        <authorList>
            <person name="Tran Van P."/>
        </authorList>
    </citation>
    <scope>NUCLEOTIDE SEQUENCE</scope>
</reference>
<dbReference type="Pfam" id="PF00050">
    <property type="entry name" value="Kazal_1"/>
    <property type="match status" value="1"/>
</dbReference>
<dbReference type="SMART" id="SM00280">
    <property type="entry name" value="KAZAL"/>
    <property type="match status" value="1"/>
</dbReference>
<gene>
    <name evidence="1" type="ORF">CTOB1V02_LOCUS14205</name>
</gene>
<evidence type="ECO:0000313" key="1">
    <source>
        <dbReference type="EMBL" id="CAD7236390.1"/>
    </source>
</evidence>
<dbReference type="InterPro" id="IPR036058">
    <property type="entry name" value="Kazal_dom_sf"/>
</dbReference>
<dbReference type="AlphaFoldDB" id="A0A7R8WT65"/>